<feature type="region of interest" description="Disordered" evidence="1">
    <location>
        <begin position="114"/>
        <end position="133"/>
    </location>
</feature>
<feature type="compositionally biased region" description="Polar residues" evidence="1">
    <location>
        <begin position="123"/>
        <end position="133"/>
    </location>
</feature>
<accession>A0A0H2RIC7</accession>
<evidence type="ECO:0000313" key="2">
    <source>
        <dbReference type="EMBL" id="KLO11730.1"/>
    </source>
</evidence>
<organism evidence="2 3">
    <name type="scientific">Schizopora paradoxa</name>
    <dbReference type="NCBI Taxonomy" id="27342"/>
    <lineage>
        <taxon>Eukaryota</taxon>
        <taxon>Fungi</taxon>
        <taxon>Dikarya</taxon>
        <taxon>Basidiomycota</taxon>
        <taxon>Agaricomycotina</taxon>
        <taxon>Agaricomycetes</taxon>
        <taxon>Hymenochaetales</taxon>
        <taxon>Schizoporaceae</taxon>
        <taxon>Schizopora</taxon>
    </lineage>
</organism>
<gene>
    <name evidence="2" type="ORF">SCHPADRAFT_456215</name>
</gene>
<sequence length="133" mass="15306">MKKKRSTRHFGSSLIFFCISSITPPCHRTLLCDNYVPIFYMLQKPLVLAGPPDKLEHFDFLTQNSSSPSVCVTCLTRDTLLYSHTLSHVNLYNHRQRTMSGYSVTSKHKQLFTRSGARRRAHSNPNRMSQIAF</sequence>
<evidence type="ECO:0000256" key="1">
    <source>
        <dbReference type="SAM" id="MobiDB-lite"/>
    </source>
</evidence>
<dbReference type="Proteomes" id="UP000053477">
    <property type="component" value="Unassembled WGS sequence"/>
</dbReference>
<name>A0A0H2RIC7_9AGAM</name>
<dbReference type="InParanoid" id="A0A0H2RIC7"/>
<reference evidence="2 3" key="1">
    <citation type="submission" date="2015-04" db="EMBL/GenBank/DDBJ databases">
        <title>Complete genome sequence of Schizopora paradoxa KUC8140, a cosmopolitan wood degrader in East Asia.</title>
        <authorList>
            <consortium name="DOE Joint Genome Institute"/>
            <person name="Min B."/>
            <person name="Park H."/>
            <person name="Jang Y."/>
            <person name="Kim J.-J."/>
            <person name="Kim K.H."/>
            <person name="Pangilinan J."/>
            <person name="Lipzen A."/>
            <person name="Riley R."/>
            <person name="Grigoriev I.V."/>
            <person name="Spatafora J.W."/>
            <person name="Choi I.-G."/>
        </authorList>
    </citation>
    <scope>NUCLEOTIDE SEQUENCE [LARGE SCALE GENOMIC DNA]</scope>
    <source>
        <strain evidence="2 3">KUC8140</strain>
    </source>
</reference>
<evidence type="ECO:0000313" key="3">
    <source>
        <dbReference type="Proteomes" id="UP000053477"/>
    </source>
</evidence>
<proteinExistence type="predicted"/>
<dbReference type="AlphaFoldDB" id="A0A0H2RIC7"/>
<dbReference type="EMBL" id="KQ085993">
    <property type="protein sequence ID" value="KLO11730.1"/>
    <property type="molecule type" value="Genomic_DNA"/>
</dbReference>
<keyword evidence="3" id="KW-1185">Reference proteome</keyword>
<protein>
    <submittedName>
        <fullName evidence="2">Uncharacterized protein</fullName>
    </submittedName>
</protein>